<dbReference type="OrthoDB" id="5494778at2"/>
<evidence type="ECO:0000313" key="2">
    <source>
        <dbReference type="EMBL" id="RKH06539.1"/>
    </source>
</evidence>
<evidence type="ECO:0000313" key="3">
    <source>
        <dbReference type="Proteomes" id="UP000268313"/>
    </source>
</evidence>
<accession>A0A3A8KHG6</accession>
<keyword evidence="1" id="KW-0732">Signal</keyword>
<sequence>MMMKLTGRLLAAALLSVTAAGCQGEEPAAAEGDSLATQEAKAGLTCIQGFEGIKNCATGRAKLTNTGKSIAVSSLTSVKTDGFSSEFPRATDWVLKTELGGVGALGQGFTLAARDGDQVVSAISVQPGKERDQVTMTPSFTGRAGGSPFTVNLWRGNSLMHSHYFEQDYGVGSQWYQIHIGLTRLDFGFKNHSSTSMFDRIGAGACIWSFRGTGDAFTLDVNGKPVSGDFLEIVEEIGDGHYPYTGFSSIDVKAAASTFNILGESTVAAK</sequence>
<dbReference type="AlphaFoldDB" id="A0A3A8KHG6"/>
<keyword evidence="3" id="KW-1185">Reference proteome</keyword>
<evidence type="ECO:0008006" key="4">
    <source>
        <dbReference type="Google" id="ProtNLM"/>
    </source>
</evidence>
<protein>
    <recommendedName>
        <fullName evidence="4">Lipoprotein</fullName>
    </recommendedName>
</protein>
<gene>
    <name evidence="2" type="ORF">D7X32_04995</name>
</gene>
<name>A0A3A8KHG6_9BACT</name>
<comment type="caution">
    <text evidence="2">The sequence shown here is derived from an EMBL/GenBank/DDBJ whole genome shotgun (WGS) entry which is preliminary data.</text>
</comment>
<dbReference type="Proteomes" id="UP000268313">
    <property type="component" value="Unassembled WGS sequence"/>
</dbReference>
<proteinExistence type="predicted"/>
<feature type="chain" id="PRO_5017201391" description="Lipoprotein" evidence="1">
    <location>
        <begin position="20"/>
        <end position="270"/>
    </location>
</feature>
<organism evidence="2 3">
    <name type="scientific">Corallococcus carmarthensis</name>
    <dbReference type="NCBI Taxonomy" id="2316728"/>
    <lineage>
        <taxon>Bacteria</taxon>
        <taxon>Pseudomonadati</taxon>
        <taxon>Myxococcota</taxon>
        <taxon>Myxococcia</taxon>
        <taxon>Myxococcales</taxon>
        <taxon>Cystobacterineae</taxon>
        <taxon>Myxococcaceae</taxon>
        <taxon>Corallococcus</taxon>
    </lineage>
</organism>
<dbReference type="PROSITE" id="PS51257">
    <property type="entry name" value="PROKAR_LIPOPROTEIN"/>
    <property type="match status" value="1"/>
</dbReference>
<evidence type="ECO:0000256" key="1">
    <source>
        <dbReference type="SAM" id="SignalP"/>
    </source>
</evidence>
<dbReference type="EMBL" id="RAWE01000010">
    <property type="protein sequence ID" value="RKH06539.1"/>
    <property type="molecule type" value="Genomic_DNA"/>
</dbReference>
<feature type="signal peptide" evidence="1">
    <location>
        <begin position="1"/>
        <end position="19"/>
    </location>
</feature>
<reference evidence="3" key="1">
    <citation type="submission" date="2018-09" db="EMBL/GenBank/DDBJ databases">
        <authorList>
            <person name="Livingstone P.G."/>
            <person name="Whitworth D.E."/>
        </authorList>
    </citation>
    <scope>NUCLEOTIDE SEQUENCE [LARGE SCALE GENOMIC DNA]</scope>
    <source>
        <strain evidence="3">CA043D</strain>
    </source>
</reference>
<dbReference type="RefSeq" id="WP_120601347.1">
    <property type="nucleotide sequence ID" value="NZ_JABFJX010000013.1"/>
</dbReference>